<accession>A0A250F2U5</accession>
<name>A0A250F2U5_CAPSP</name>
<reference evidence="3" key="1">
    <citation type="submission" date="2017-06" db="EMBL/GenBank/DDBJ databases">
        <title>Capnocytophaga spp. assemblies.</title>
        <authorList>
            <person name="Gulvik C.A."/>
        </authorList>
    </citation>
    <scope>NUCLEOTIDE SEQUENCE [LARGE SCALE GENOMIC DNA]</scope>
    <source>
        <strain evidence="3">H4486</strain>
    </source>
</reference>
<keyword evidence="1" id="KW-0812">Transmembrane</keyword>
<dbReference type="AlphaFoldDB" id="A0A250F2U5"/>
<keyword evidence="1" id="KW-0472">Membrane</keyword>
<gene>
    <name evidence="2" type="ORF">CGC59_07230</name>
</gene>
<feature type="transmembrane region" description="Helical" evidence="1">
    <location>
        <begin position="40"/>
        <end position="59"/>
    </location>
</feature>
<evidence type="ECO:0000256" key="1">
    <source>
        <dbReference type="SAM" id="Phobius"/>
    </source>
</evidence>
<evidence type="ECO:0000313" key="3">
    <source>
        <dbReference type="Proteomes" id="UP000217334"/>
    </source>
</evidence>
<sequence>MGLGALVGVLSYLAIAKVKNFSELYNAMYDKEAKSNNFANVVITFVIMVVASFLFYQLISHRIEHLLKTEGVYTQATIEGQQKEFTRRRGSTYSTYTIKIAYNDKQSGKSYNVNGKIPKDIYQNLYQGQEIEVLYLRKHPSIFRLMIGDNITRYKQQQNRKMHLQDLDKLFGYSSSDEVLKKLREISPTWQEDLFEAGDDTIIEDGIAFYNQQLQESFLISPHGMAIYQSTIDYDFLQKAALEKVSEEDASTTEEGFSQTSTLYETASYNVKKMKVVNLKGRPPLQIFYLIQKK</sequence>
<proteinExistence type="predicted"/>
<organism evidence="2 3">
    <name type="scientific">Capnocytophaga sputigena</name>
    <dbReference type="NCBI Taxonomy" id="1019"/>
    <lineage>
        <taxon>Bacteria</taxon>
        <taxon>Pseudomonadati</taxon>
        <taxon>Bacteroidota</taxon>
        <taxon>Flavobacteriia</taxon>
        <taxon>Flavobacteriales</taxon>
        <taxon>Flavobacteriaceae</taxon>
        <taxon>Capnocytophaga</taxon>
    </lineage>
</organism>
<evidence type="ECO:0000313" key="2">
    <source>
        <dbReference type="EMBL" id="ATA79473.1"/>
    </source>
</evidence>
<dbReference type="Proteomes" id="UP000217334">
    <property type="component" value="Chromosome"/>
</dbReference>
<evidence type="ECO:0008006" key="4">
    <source>
        <dbReference type="Google" id="ProtNLM"/>
    </source>
</evidence>
<keyword evidence="1" id="KW-1133">Transmembrane helix</keyword>
<protein>
    <recommendedName>
        <fullName evidence="4">DUF3592 domain-containing protein</fullName>
    </recommendedName>
</protein>
<dbReference type="EMBL" id="CP022383">
    <property type="protein sequence ID" value="ATA79473.1"/>
    <property type="molecule type" value="Genomic_DNA"/>
</dbReference>